<dbReference type="GO" id="GO:0003743">
    <property type="term" value="F:translation initiation factor activity"/>
    <property type="evidence" value="ECO:0007669"/>
    <property type="project" value="UniProtKB-KW"/>
</dbReference>
<dbReference type="PROSITE" id="PS01359">
    <property type="entry name" value="ZF_PHD_1"/>
    <property type="match status" value="1"/>
</dbReference>
<dbReference type="InterPro" id="IPR019787">
    <property type="entry name" value="Znf_PHD-finger"/>
</dbReference>
<dbReference type="Proteomes" id="UP000094527">
    <property type="component" value="Unassembled WGS sequence"/>
</dbReference>
<sequence>MVYPKGAYFGHAYKAMVPFHLRRQQRLKKPRNVFHALKMLSDGVLWDLVRQKEICLKELYFDTTTMEPDIIFRPSAFSNGFGFTIGKTDSKSPKSCSSTTTGSSGEDADDEKEWNSGGFGFCVQEEPTAPTQEGQTNDKEQEDEISMNDENFGFAEWAKHPKKRASELDTLYLAEQFLPDPEKRKLAWKGPPPPPKVYLTPEQMKRMKGLKAYQRNTNRAAARIRRAMREKAKTMTSTETDQNEPCCSSSIACTKEKPSTSKDAKRESIAGRLTYILHNFFASMPGKEYRRPSLNLKTQFVSNNNDETLWLCPVCKKDETKSIPDDIMISCDKCGDWYHYSCIGIRGEYNERRRWYCKRCLFKAARDNKFDPGEYPLFEHK</sequence>
<dbReference type="InterPro" id="IPR013083">
    <property type="entry name" value="Znf_RING/FYVE/PHD"/>
</dbReference>
<keyword evidence="8" id="KW-1185">Reference proteome</keyword>
<evidence type="ECO:0000256" key="1">
    <source>
        <dbReference type="ARBA" id="ARBA00022723"/>
    </source>
</evidence>
<dbReference type="PANTHER" id="PTHR46452">
    <property type="entry name" value="TRANSCRIPTION INITIATION FACTOR TFIID SUBUNIT 3"/>
    <property type="match status" value="1"/>
</dbReference>
<evidence type="ECO:0000256" key="3">
    <source>
        <dbReference type="ARBA" id="ARBA00022833"/>
    </source>
</evidence>
<keyword evidence="1" id="KW-0479">Metal-binding</keyword>
<dbReference type="GO" id="GO:0045944">
    <property type="term" value="P:positive regulation of transcription by RNA polymerase II"/>
    <property type="evidence" value="ECO:0007669"/>
    <property type="project" value="TreeGrafter"/>
</dbReference>
<dbReference type="EMBL" id="LJIJ01000904">
    <property type="protein sequence ID" value="ODM93840.1"/>
    <property type="molecule type" value="Genomic_DNA"/>
</dbReference>
<gene>
    <name evidence="7" type="ORF">Ocin01_12848</name>
</gene>
<evidence type="ECO:0000256" key="5">
    <source>
        <dbReference type="SAM" id="MobiDB-lite"/>
    </source>
</evidence>
<dbReference type="InterPro" id="IPR001965">
    <property type="entry name" value="Znf_PHD"/>
</dbReference>
<dbReference type="PANTHER" id="PTHR46452:SF1">
    <property type="entry name" value="TRANSCRIPTION INITIATION FACTOR TFIID SUBUNIT 3"/>
    <property type="match status" value="1"/>
</dbReference>
<evidence type="ECO:0000256" key="2">
    <source>
        <dbReference type="ARBA" id="ARBA00022771"/>
    </source>
</evidence>
<dbReference type="Gene3D" id="3.30.40.10">
    <property type="entry name" value="Zinc/RING finger domain, C3HC4 (zinc finger)"/>
    <property type="match status" value="1"/>
</dbReference>
<keyword evidence="7" id="KW-0648">Protein biosynthesis</keyword>
<dbReference type="InterPro" id="IPR019786">
    <property type="entry name" value="Zinc_finger_PHD-type_CS"/>
</dbReference>
<dbReference type="PROSITE" id="PS50016">
    <property type="entry name" value="ZF_PHD_2"/>
    <property type="match status" value="1"/>
</dbReference>
<dbReference type="GO" id="GO:0008270">
    <property type="term" value="F:zinc ion binding"/>
    <property type="evidence" value="ECO:0007669"/>
    <property type="project" value="UniProtKB-KW"/>
</dbReference>
<feature type="domain" description="PHD-type" evidence="6">
    <location>
        <begin position="309"/>
        <end position="363"/>
    </location>
</feature>
<dbReference type="InterPro" id="IPR011011">
    <property type="entry name" value="Znf_FYVE_PHD"/>
</dbReference>
<feature type="compositionally biased region" description="Low complexity" evidence="5">
    <location>
        <begin position="93"/>
        <end position="104"/>
    </location>
</feature>
<keyword evidence="7" id="KW-0396">Initiation factor</keyword>
<dbReference type="GO" id="GO:0002039">
    <property type="term" value="F:p53 binding"/>
    <property type="evidence" value="ECO:0007669"/>
    <property type="project" value="TreeGrafter"/>
</dbReference>
<dbReference type="SUPFAM" id="SSF57903">
    <property type="entry name" value="FYVE/PHD zinc finger"/>
    <property type="match status" value="1"/>
</dbReference>
<evidence type="ECO:0000259" key="6">
    <source>
        <dbReference type="PROSITE" id="PS50016"/>
    </source>
</evidence>
<organism evidence="7 8">
    <name type="scientific">Orchesella cincta</name>
    <name type="common">Springtail</name>
    <name type="synonym">Podura cincta</name>
    <dbReference type="NCBI Taxonomy" id="48709"/>
    <lineage>
        <taxon>Eukaryota</taxon>
        <taxon>Metazoa</taxon>
        <taxon>Ecdysozoa</taxon>
        <taxon>Arthropoda</taxon>
        <taxon>Hexapoda</taxon>
        <taxon>Collembola</taxon>
        <taxon>Entomobryomorpha</taxon>
        <taxon>Entomobryoidea</taxon>
        <taxon>Orchesellidae</taxon>
        <taxon>Orchesellinae</taxon>
        <taxon>Orchesella</taxon>
    </lineage>
</organism>
<accession>A0A1D2MLE7</accession>
<proteinExistence type="predicted"/>
<name>A0A1D2MLE7_ORCCI</name>
<comment type="caution">
    <text evidence="7">The sequence shown here is derived from an EMBL/GenBank/DDBJ whole genome shotgun (WGS) entry which is preliminary data.</text>
</comment>
<reference evidence="7 8" key="1">
    <citation type="journal article" date="2016" name="Genome Biol. Evol.">
        <title>Gene Family Evolution Reflects Adaptation to Soil Environmental Stressors in the Genome of the Collembolan Orchesella cincta.</title>
        <authorList>
            <person name="Faddeeva-Vakhrusheva A."/>
            <person name="Derks M.F."/>
            <person name="Anvar S.Y."/>
            <person name="Agamennone V."/>
            <person name="Suring W."/>
            <person name="Smit S."/>
            <person name="van Straalen N.M."/>
            <person name="Roelofs D."/>
        </authorList>
    </citation>
    <scope>NUCLEOTIDE SEQUENCE [LARGE SCALE GENOMIC DNA]</scope>
    <source>
        <tissue evidence="7">Mixed pool</tissue>
    </source>
</reference>
<protein>
    <submittedName>
        <fullName evidence="7">Transcription initiation factor TFIID subunit 3</fullName>
    </submittedName>
</protein>
<dbReference type="Pfam" id="PF00628">
    <property type="entry name" value="PHD"/>
    <property type="match status" value="1"/>
</dbReference>
<keyword evidence="3" id="KW-0862">Zinc</keyword>
<dbReference type="SMART" id="SM00249">
    <property type="entry name" value="PHD"/>
    <property type="match status" value="1"/>
</dbReference>
<evidence type="ECO:0000313" key="8">
    <source>
        <dbReference type="Proteomes" id="UP000094527"/>
    </source>
</evidence>
<dbReference type="OrthoDB" id="10002605at2759"/>
<feature type="region of interest" description="Disordered" evidence="5">
    <location>
        <begin position="88"/>
        <end position="142"/>
    </location>
</feature>
<dbReference type="GO" id="GO:0005669">
    <property type="term" value="C:transcription factor TFIID complex"/>
    <property type="evidence" value="ECO:0007669"/>
    <property type="project" value="TreeGrafter"/>
</dbReference>
<keyword evidence="2 4" id="KW-0863">Zinc-finger</keyword>
<evidence type="ECO:0000313" key="7">
    <source>
        <dbReference type="EMBL" id="ODM93840.1"/>
    </source>
</evidence>
<dbReference type="STRING" id="48709.A0A1D2MLE7"/>
<dbReference type="AlphaFoldDB" id="A0A1D2MLE7"/>
<evidence type="ECO:0000256" key="4">
    <source>
        <dbReference type="PROSITE-ProRule" id="PRU00146"/>
    </source>
</evidence>